<name>A0A3E3E9L5_9FIRM</name>
<dbReference type="InterPro" id="IPR015424">
    <property type="entry name" value="PyrdxlP-dep_Trfase"/>
</dbReference>
<sequence>MIMMKSNFDSIINRTNTNSLKYDFTSERERPDDILPLWVADMDFIVAPEIQQRLYDVVNHGIYGYSDSKDGYYQAIYSWYRSKFNYEIKKEWIVKTPGVVFALAQAVRAFTKLGDGVIIQTPVYYPFKEVIIDNGRRVITNSLVLKNAHYEIDFDDFEEKIKKEKVKLFILCSPHNPVGRVWKKDELLKLGQICLKNDVKIISDEIHSDFIYPGHQHHVFASLKTELQNITITCTAPTKTFNLAGLQISNIFIADEKLRLQFKKAIASTGYSQCNLFGLAACQTAYESCSSWLEDLKQYLFENTRFVDEYLKEHIPLIKLIIPEGTYLLWLDFRRLQISDKELNDLLIEHARLWLDSGTMFGKEGKGFQRINIACPRAYLRQALNQLKNALEEIEY</sequence>
<dbReference type="EMBL" id="QUSL01000030">
    <property type="protein sequence ID" value="RGD80659.1"/>
    <property type="molecule type" value="Genomic_DNA"/>
</dbReference>
<accession>A0A3E3E9L5</accession>
<organism evidence="7 8">
    <name type="scientific">Thomasclavelia ramosa</name>
    <dbReference type="NCBI Taxonomy" id="1547"/>
    <lineage>
        <taxon>Bacteria</taxon>
        <taxon>Bacillati</taxon>
        <taxon>Bacillota</taxon>
        <taxon>Erysipelotrichia</taxon>
        <taxon>Erysipelotrichales</taxon>
        <taxon>Coprobacillaceae</taxon>
        <taxon>Thomasclavelia</taxon>
    </lineage>
</organism>
<dbReference type="GO" id="GO:0008483">
    <property type="term" value="F:transaminase activity"/>
    <property type="evidence" value="ECO:0007669"/>
    <property type="project" value="UniProtKB-KW"/>
</dbReference>
<gene>
    <name evidence="7" type="ORF">DXB93_14985</name>
</gene>
<comment type="cofactor">
    <cofactor evidence="1">
        <name>pyridoxal 5'-phosphate</name>
        <dbReference type="ChEBI" id="CHEBI:597326"/>
    </cofactor>
</comment>
<dbReference type="InterPro" id="IPR004839">
    <property type="entry name" value="Aminotransferase_I/II_large"/>
</dbReference>
<dbReference type="EC" id="4.4.1.13" evidence="2"/>
<reference evidence="7 8" key="1">
    <citation type="submission" date="2018-08" db="EMBL/GenBank/DDBJ databases">
        <title>A genome reference for cultivated species of the human gut microbiota.</title>
        <authorList>
            <person name="Zou Y."/>
            <person name="Xue W."/>
            <person name="Luo G."/>
        </authorList>
    </citation>
    <scope>NUCLEOTIDE SEQUENCE [LARGE SCALE GENOMIC DNA]</scope>
    <source>
        <strain evidence="7 8">OM06-4</strain>
    </source>
</reference>
<evidence type="ECO:0000313" key="7">
    <source>
        <dbReference type="EMBL" id="RGD80659.1"/>
    </source>
</evidence>
<dbReference type="GO" id="GO:0030170">
    <property type="term" value="F:pyridoxal phosphate binding"/>
    <property type="evidence" value="ECO:0007669"/>
    <property type="project" value="InterPro"/>
</dbReference>
<dbReference type="AlphaFoldDB" id="A0A3E3E9L5"/>
<dbReference type="PANTHER" id="PTHR43525:SF1">
    <property type="entry name" value="PROTEIN MALY"/>
    <property type="match status" value="1"/>
</dbReference>
<keyword evidence="7" id="KW-0032">Aminotransferase</keyword>
<evidence type="ECO:0000256" key="4">
    <source>
        <dbReference type="ARBA" id="ARBA00023239"/>
    </source>
</evidence>
<dbReference type="SUPFAM" id="SSF53383">
    <property type="entry name" value="PLP-dependent transferases"/>
    <property type="match status" value="1"/>
</dbReference>
<dbReference type="InterPro" id="IPR015422">
    <property type="entry name" value="PyrdxlP-dep_Trfase_small"/>
</dbReference>
<evidence type="ECO:0000256" key="1">
    <source>
        <dbReference type="ARBA" id="ARBA00001933"/>
    </source>
</evidence>
<evidence type="ECO:0000256" key="2">
    <source>
        <dbReference type="ARBA" id="ARBA00012224"/>
    </source>
</evidence>
<proteinExistence type="inferred from homology"/>
<dbReference type="InterPro" id="IPR015421">
    <property type="entry name" value="PyrdxlP-dep_Trfase_major"/>
</dbReference>
<keyword evidence="3" id="KW-0663">Pyridoxal phosphate</keyword>
<dbReference type="CDD" id="cd00609">
    <property type="entry name" value="AAT_like"/>
    <property type="match status" value="1"/>
</dbReference>
<dbReference type="PANTHER" id="PTHR43525">
    <property type="entry name" value="PROTEIN MALY"/>
    <property type="match status" value="1"/>
</dbReference>
<dbReference type="InterPro" id="IPR051798">
    <property type="entry name" value="Class-II_PLP-Dep_Aminotrans"/>
</dbReference>
<dbReference type="NCBIfam" id="TIGR04350">
    <property type="entry name" value="C_S_lyase_PatB"/>
    <property type="match status" value="1"/>
</dbReference>
<protein>
    <recommendedName>
        <fullName evidence="2">cysteine-S-conjugate beta-lyase</fullName>
        <ecNumber evidence="2">4.4.1.13</ecNumber>
    </recommendedName>
</protein>
<dbReference type="Pfam" id="PF00155">
    <property type="entry name" value="Aminotran_1_2"/>
    <property type="match status" value="1"/>
</dbReference>
<dbReference type="Proteomes" id="UP000261032">
    <property type="component" value="Unassembled WGS sequence"/>
</dbReference>
<dbReference type="Gene3D" id="3.40.640.10">
    <property type="entry name" value="Type I PLP-dependent aspartate aminotransferase-like (Major domain)"/>
    <property type="match status" value="1"/>
</dbReference>
<keyword evidence="4" id="KW-0456">Lyase</keyword>
<dbReference type="GO" id="GO:0047804">
    <property type="term" value="F:cysteine-S-conjugate beta-lyase activity"/>
    <property type="evidence" value="ECO:0007669"/>
    <property type="project" value="UniProtKB-EC"/>
</dbReference>
<dbReference type="Gene3D" id="3.90.1150.10">
    <property type="entry name" value="Aspartate Aminotransferase, domain 1"/>
    <property type="match status" value="1"/>
</dbReference>
<comment type="similarity">
    <text evidence="5">Belongs to the class-II pyridoxal-phosphate-dependent aminotransferase family. MalY/PatB cystathionine beta-lyase subfamily.</text>
</comment>
<evidence type="ECO:0000259" key="6">
    <source>
        <dbReference type="Pfam" id="PF00155"/>
    </source>
</evidence>
<keyword evidence="7" id="KW-0808">Transferase</keyword>
<evidence type="ECO:0000256" key="5">
    <source>
        <dbReference type="ARBA" id="ARBA00037974"/>
    </source>
</evidence>
<comment type="caution">
    <text evidence="7">The sequence shown here is derived from an EMBL/GenBank/DDBJ whole genome shotgun (WGS) entry which is preliminary data.</text>
</comment>
<evidence type="ECO:0000256" key="3">
    <source>
        <dbReference type="ARBA" id="ARBA00022898"/>
    </source>
</evidence>
<dbReference type="InterPro" id="IPR027619">
    <property type="entry name" value="C-S_lyase_PatB-like"/>
</dbReference>
<evidence type="ECO:0000313" key="8">
    <source>
        <dbReference type="Proteomes" id="UP000261032"/>
    </source>
</evidence>
<feature type="domain" description="Aminotransferase class I/classII large" evidence="6">
    <location>
        <begin position="61"/>
        <end position="386"/>
    </location>
</feature>